<evidence type="ECO:0000256" key="1">
    <source>
        <dbReference type="SAM" id="MobiDB-lite"/>
    </source>
</evidence>
<gene>
    <name evidence="2" type="ORF">HNQ97_002596</name>
</gene>
<proteinExistence type="predicted"/>
<comment type="caution">
    <text evidence="2">The sequence shown here is derived from an EMBL/GenBank/DDBJ whole genome shotgun (WGS) entry which is preliminary data.</text>
</comment>
<dbReference type="Proteomes" id="UP000587524">
    <property type="component" value="Unassembled WGS sequence"/>
</dbReference>
<protein>
    <submittedName>
        <fullName evidence="2">Uncharacterized protein</fullName>
    </submittedName>
</protein>
<sequence>MKGKKVLPSVRVDGGKRINLAEARRRRKSRSEAATSAPVEDTRVSAVWERAEQRERVVSETAPQRRRIAKLQDEDGGKDGARVTQVNVKISADRAERQLFRCRPGSFEWRYGRNKQDALFHAGSHLATLWERAGMTIASSANFLRGTRSGYAAGIGDGRVAALDRLTGFRGVLGLAPSAQLIDYCVNGHTAAEIAQKYGVQEREMSIILQHYLRLCARHFDFM</sequence>
<dbReference type="RefSeq" id="WP_182574232.1">
    <property type="nucleotide sequence ID" value="NZ_JACJHY010000010.1"/>
</dbReference>
<dbReference type="EMBL" id="JACJHZ010000010">
    <property type="protein sequence ID" value="MBA9020594.1"/>
    <property type="molecule type" value="Genomic_DNA"/>
</dbReference>
<evidence type="ECO:0000313" key="2">
    <source>
        <dbReference type="EMBL" id="MBA9020594.1"/>
    </source>
</evidence>
<name>A0ABR6C6F5_9HYPH</name>
<feature type="region of interest" description="Disordered" evidence="1">
    <location>
        <begin position="59"/>
        <end position="80"/>
    </location>
</feature>
<reference evidence="2 3" key="1">
    <citation type="submission" date="2020-08" db="EMBL/GenBank/DDBJ databases">
        <title>Genomic Encyclopedia of Type Strains, Phase IV (KMG-IV): sequencing the most valuable type-strain genomes for metagenomic binning, comparative biology and taxonomic classification.</title>
        <authorList>
            <person name="Goeker M."/>
        </authorList>
    </citation>
    <scope>NUCLEOTIDE SEQUENCE [LARGE SCALE GENOMIC DNA]</scope>
    <source>
        <strain evidence="2 3">DSM 17455</strain>
    </source>
</reference>
<accession>A0ABR6C6F5</accession>
<feature type="compositionally biased region" description="Basic and acidic residues" evidence="1">
    <location>
        <begin position="70"/>
        <end position="80"/>
    </location>
</feature>
<evidence type="ECO:0000313" key="3">
    <source>
        <dbReference type="Proteomes" id="UP000587524"/>
    </source>
</evidence>
<keyword evidence="3" id="KW-1185">Reference proteome</keyword>
<organism evidence="2 3">
    <name type="scientific">Aminobacter ciceronei</name>
    <dbReference type="NCBI Taxonomy" id="150723"/>
    <lineage>
        <taxon>Bacteria</taxon>
        <taxon>Pseudomonadati</taxon>
        <taxon>Pseudomonadota</taxon>
        <taxon>Alphaproteobacteria</taxon>
        <taxon>Hyphomicrobiales</taxon>
        <taxon>Phyllobacteriaceae</taxon>
        <taxon>Aminobacter</taxon>
    </lineage>
</organism>
<feature type="region of interest" description="Disordered" evidence="1">
    <location>
        <begin position="21"/>
        <end position="43"/>
    </location>
</feature>